<dbReference type="InterPro" id="IPR003779">
    <property type="entry name" value="CMD-like"/>
</dbReference>
<evidence type="ECO:0000313" key="3">
    <source>
        <dbReference type="Proteomes" id="UP000248021"/>
    </source>
</evidence>
<dbReference type="InterPro" id="IPR010195">
    <property type="entry name" value="Uncharacterised_peroxidase-rel"/>
</dbReference>
<protein>
    <submittedName>
        <fullName evidence="2">Putative peroxidase-related enzyme</fullName>
    </submittedName>
</protein>
<proteinExistence type="predicted"/>
<reference evidence="2 3" key="1">
    <citation type="submission" date="2018-05" db="EMBL/GenBank/DDBJ databases">
        <title>Genomic Encyclopedia of Type Strains, Phase IV (KMG-IV): sequencing the most valuable type-strain genomes for metagenomic binning, comparative biology and taxonomic classification.</title>
        <authorList>
            <person name="Goeker M."/>
        </authorList>
    </citation>
    <scope>NUCLEOTIDE SEQUENCE [LARGE SCALE GENOMIC DNA]</scope>
    <source>
        <strain evidence="2 3">DSM 6462</strain>
    </source>
</reference>
<dbReference type="InterPro" id="IPR029032">
    <property type="entry name" value="AhpD-like"/>
</dbReference>
<dbReference type="Gene3D" id="1.20.1290.10">
    <property type="entry name" value="AhpD-like"/>
    <property type="match status" value="1"/>
</dbReference>
<dbReference type="InterPro" id="IPR004675">
    <property type="entry name" value="AhpD_core"/>
</dbReference>
<dbReference type="Proteomes" id="UP000248021">
    <property type="component" value="Unassembled WGS sequence"/>
</dbReference>
<comment type="caution">
    <text evidence="2">The sequence shown here is derived from an EMBL/GenBank/DDBJ whole genome shotgun (WGS) entry which is preliminary data.</text>
</comment>
<dbReference type="Pfam" id="PF02627">
    <property type="entry name" value="CMD"/>
    <property type="match status" value="1"/>
</dbReference>
<keyword evidence="3" id="KW-1185">Reference proteome</keyword>
<name>A0A2V3UI49_9HYPH</name>
<organism evidence="2 3">
    <name type="scientific">Chelatococcus asaccharovorans</name>
    <dbReference type="NCBI Taxonomy" id="28210"/>
    <lineage>
        <taxon>Bacteria</taxon>
        <taxon>Pseudomonadati</taxon>
        <taxon>Pseudomonadota</taxon>
        <taxon>Alphaproteobacteria</taxon>
        <taxon>Hyphomicrobiales</taxon>
        <taxon>Chelatococcaceae</taxon>
        <taxon>Chelatococcus</taxon>
    </lineage>
</organism>
<dbReference type="PANTHER" id="PTHR35446">
    <property type="entry name" value="SI:CH211-175M2.5"/>
    <property type="match status" value="1"/>
</dbReference>
<keyword evidence="2" id="KW-0575">Peroxidase</keyword>
<evidence type="ECO:0000259" key="1">
    <source>
        <dbReference type="Pfam" id="PF02627"/>
    </source>
</evidence>
<dbReference type="RefSeq" id="WP_110372874.1">
    <property type="nucleotide sequence ID" value="NZ_JAHBRY010000001.1"/>
</dbReference>
<evidence type="ECO:0000313" key="2">
    <source>
        <dbReference type="EMBL" id="PXW64846.1"/>
    </source>
</evidence>
<feature type="domain" description="Carboxymuconolactone decarboxylase-like" evidence="1">
    <location>
        <begin position="55"/>
        <end position="118"/>
    </location>
</feature>
<dbReference type="NCBIfam" id="TIGR00778">
    <property type="entry name" value="ahpD_dom"/>
    <property type="match status" value="1"/>
</dbReference>
<dbReference type="GO" id="GO:0051920">
    <property type="term" value="F:peroxiredoxin activity"/>
    <property type="evidence" value="ECO:0007669"/>
    <property type="project" value="InterPro"/>
</dbReference>
<dbReference type="OrthoDB" id="3667834at2"/>
<sequence>MSEPVHTFTAEPLQWSPYLTPVRLDEATPEQLDAMKVTPSNKKVSDYVLTLAHDPESLAVRSPLFNAIMYGRDGLSRAERELGAVGASIVNRCVYCASVHAAQFNRLTERTDVIARIFADGPAAELEEHQQAIFDFAVKLSETPPAVTHKDAVALRDTGLSALEMADLVLSAAIFGWANRLMHTLGEPRRPSA</sequence>
<dbReference type="AlphaFoldDB" id="A0A2V3UI49"/>
<dbReference type="PANTHER" id="PTHR35446:SF2">
    <property type="entry name" value="CARBOXYMUCONOLACTONE DECARBOXYLASE-LIKE DOMAIN-CONTAINING PROTEIN"/>
    <property type="match status" value="1"/>
</dbReference>
<dbReference type="SUPFAM" id="SSF69118">
    <property type="entry name" value="AhpD-like"/>
    <property type="match status" value="1"/>
</dbReference>
<dbReference type="EMBL" id="QJJK01000001">
    <property type="protein sequence ID" value="PXW64846.1"/>
    <property type="molecule type" value="Genomic_DNA"/>
</dbReference>
<dbReference type="NCBIfam" id="TIGR01926">
    <property type="entry name" value="peroxid_rel"/>
    <property type="match status" value="1"/>
</dbReference>
<gene>
    <name evidence="2" type="ORF">C7450_101605</name>
</gene>
<accession>A0A2V3UI49</accession>
<keyword evidence="2" id="KW-0560">Oxidoreductase</keyword>